<evidence type="ECO:0000313" key="2">
    <source>
        <dbReference type="Proteomes" id="UP000076632"/>
    </source>
</evidence>
<organism evidence="1 2">
    <name type="scientific">Xylona heveae (strain CBS 132557 / TC161)</name>
    <dbReference type="NCBI Taxonomy" id="1328760"/>
    <lineage>
        <taxon>Eukaryota</taxon>
        <taxon>Fungi</taxon>
        <taxon>Dikarya</taxon>
        <taxon>Ascomycota</taxon>
        <taxon>Pezizomycotina</taxon>
        <taxon>Xylonomycetes</taxon>
        <taxon>Xylonales</taxon>
        <taxon>Xylonaceae</taxon>
        <taxon>Xylona</taxon>
    </lineage>
</organism>
<proteinExistence type="predicted"/>
<dbReference type="AlphaFoldDB" id="A0A165A8V0"/>
<sequence>MYLFSSTCIFSSGTAAGAQAAAMLASYRRRYNQISFFMEPRCYSELSFILFYYSAFALLACEGKREEREKKRSCVIRAIHNRRVVYF</sequence>
<evidence type="ECO:0000313" key="1">
    <source>
        <dbReference type="EMBL" id="KZF20106.1"/>
    </source>
</evidence>
<protein>
    <submittedName>
        <fullName evidence="1">Uncharacterized protein</fullName>
    </submittedName>
</protein>
<dbReference type="EMBL" id="KV407464">
    <property type="protein sequence ID" value="KZF20106.1"/>
    <property type="molecule type" value="Genomic_DNA"/>
</dbReference>
<name>A0A165A8V0_XYLHT</name>
<dbReference type="GeneID" id="28901656"/>
<dbReference type="InParanoid" id="A0A165A8V0"/>
<keyword evidence="2" id="KW-1185">Reference proteome</keyword>
<dbReference type="Proteomes" id="UP000076632">
    <property type="component" value="Unassembled WGS sequence"/>
</dbReference>
<reference evidence="1 2" key="1">
    <citation type="journal article" date="2016" name="Fungal Biol.">
        <title>The genome of Xylona heveae provides a window into fungal endophytism.</title>
        <authorList>
            <person name="Gazis R."/>
            <person name="Kuo A."/>
            <person name="Riley R."/>
            <person name="LaButti K."/>
            <person name="Lipzen A."/>
            <person name="Lin J."/>
            <person name="Amirebrahimi M."/>
            <person name="Hesse C.N."/>
            <person name="Spatafora J.W."/>
            <person name="Henrissat B."/>
            <person name="Hainaut M."/>
            <person name="Grigoriev I.V."/>
            <person name="Hibbett D.S."/>
        </authorList>
    </citation>
    <scope>NUCLEOTIDE SEQUENCE [LARGE SCALE GENOMIC DNA]</scope>
    <source>
        <strain evidence="1 2">TC161</strain>
    </source>
</reference>
<gene>
    <name evidence="1" type="ORF">L228DRAFT_35627</name>
</gene>
<dbReference type="RefSeq" id="XP_018185661.1">
    <property type="nucleotide sequence ID" value="XM_018336519.1"/>
</dbReference>
<accession>A0A165A8V0</accession>